<dbReference type="EMBL" id="DS268180">
    <property type="protein sequence ID" value="KMU79899.1"/>
    <property type="molecule type" value="Genomic_DNA"/>
</dbReference>
<accession>A0A0J8R468</accession>
<feature type="transmembrane region" description="Helical" evidence="9">
    <location>
        <begin position="348"/>
        <end position="373"/>
    </location>
</feature>
<dbReference type="STRING" id="454286.A0A0J8R468"/>
<evidence type="ECO:0000256" key="6">
    <source>
        <dbReference type="ARBA" id="ARBA00022824"/>
    </source>
</evidence>
<proteinExistence type="inferred from homology"/>
<comment type="similarity">
    <text evidence="3">Belongs to the PIGU family.</text>
</comment>
<feature type="transmembrane region" description="Helical" evidence="9">
    <location>
        <begin position="7"/>
        <end position="28"/>
    </location>
</feature>
<keyword evidence="5 9" id="KW-0812">Transmembrane</keyword>
<keyword evidence="10" id="KW-0131">Cell cycle</keyword>
<evidence type="ECO:0000256" key="4">
    <source>
        <dbReference type="ARBA" id="ARBA00022502"/>
    </source>
</evidence>
<feature type="transmembrane region" description="Helical" evidence="9">
    <location>
        <begin position="308"/>
        <end position="336"/>
    </location>
</feature>
<keyword evidence="6" id="KW-0256">Endoplasmic reticulum</keyword>
<gene>
    <name evidence="10" type="ORF">CISG_08181</name>
</gene>
<feature type="transmembrane region" description="Helical" evidence="9">
    <location>
        <begin position="282"/>
        <end position="302"/>
    </location>
</feature>
<evidence type="ECO:0000256" key="2">
    <source>
        <dbReference type="ARBA" id="ARBA00004687"/>
    </source>
</evidence>
<dbReference type="InterPro" id="IPR009600">
    <property type="entry name" value="PIG-U"/>
</dbReference>
<evidence type="ECO:0000256" key="3">
    <source>
        <dbReference type="ARBA" id="ARBA00010026"/>
    </source>
</evidence>
<feature type="transmembrane region" description="Helical" evidence="9">
    <location>
        <begin position="379"/>
        <end position="404"/>
    </location>
</feature>
<feature type="transmembrane region" description="Helical" evidence="9">
    <location>
        <begin position="223"/>
        <end position="241"/>
    </location>
</feature>
<dbReference type="PANTHER" id="PTHR13121:SF0">
    <property type="entry name" value="PHOSPHATIDYLINOSITOL GLYCAN ANCHOR BIOSYNTHESIS CLASS U PROTEIN"/>
    <property type="match status" value="1"/>
</dbReference>
<protein>
    <submittedName>
        <fullName evidence="10">Cell division cycle protein 91</fullName>
    </submittedName>
</protein>
<dbReference type="GO" id="GO:0006506">
    <property type="term" value="P:GPI anchor biosynthetic process"/>
    <property type="evidence" value="ECO:0007669"/>
    <property type="project" value="UniProtKB-UniPathway"/>
</dbReference>
<dbReference type="GO" id="GO:0051301">
    <property type="term" value="P:cell division"/>
    <property type="evidence" value="ECO:0007669"/>
    <property type="project" value="UniProtKB-KW"/>
</dbReference>
<keyword evidence="7 9" id="KW-1133">Transmembrane helix</keyword>
<comment type="pathway">
    <text evidence="2">Glycolipid biosynthesis; glycosylphosphatidylinositol-anchor biosynthesis.</text>
</comment>
<dbReference type="Pfam" id="PF06728">
    <property type="entry name" value="PIG-U"/>
    <property type="match status" value="1"/>
</dbReference>
<sequence>MPVDRRKVWVFGSAFLLRLLLIVFFPGLPDLLTGRVEVSTPVSSFKRLQEGLFLYKRNVSPYDGGVFHQAPILLPIFSLLPEPRDYQLVTGLVYIVLDLLNANALGRIANSDEAVAPRLYTSPRKHIRWDGTAIAAGYLFNPFTIASCLGRSTNAFTNSAIISSISNAIAGNSFNSMLALGLASYMSLYPALLFPPMALLCYDRYVRNGKATKGAISYSLERLSILGGSIGVLLYISYLIVGQSWEFISATYGVQLLVPDLTPNAGLWWYFLIEIFDPFREFFLGVFWLHLSAYVGGLTVRIRRQPLFVITTLFGIFAIFKPYPSISDVSIYFAFLPLYRHIFPLMRYTFFAVSALLYASLLGPIFHHLWIYAGSGNANFFYAITLVWSLGLSIVVADSLFAVLRDEWEQERPEMRGKDARRFRCLAVWLNIVFLGRLSDRFFLVSLERFGKHHIIEVFHMAISQFHRSGRELVLSISQSLIKFYSGLV</sequence>
<organism evidence="10 11">
    <name type="scientific">Coccidioides immitis RMSCC 3703</name>
    <dbReference type="NCBI Taxonomy" id="454286"/>
    <lineage>
        <taxon>Eukaryota</taxon>
        <taxon>Fungi</taxon>
        <taxon>Dikarya</taxon>
        <taxon>Ascomycota</taxon>
        <taxon>Pezizomycotina</taxon>
        <taxon>Eurotiomycetes</taxon>
        <taxon>Eurotiomycetidae</taxon>
        <taxon>Onygenales</taxon>
        <taxon>Onygenaceae</taxon>
        <taxon>Coccidioides</taxon>
    </lineage>
</organism>
<evidence type="ECO:0000256" key="8">
    <source>
        <dbReference type="ARBA" id="ARBA00023136"/>
    </source>
</evidence>
<dbReference type="UniPathway" id="UPA00196"/>
<reference evidence="11" key="1">
    <citation type="journal article" date="2010" name="Genome Res.">
        <title>Population genomic sequencing of Coccidioides fungi reveals recent hybridization and transposon control.</title>
        <authorList>
            <person name="Neafsey D.E."/>
            <person name="Barker B.M."/>
            <person name="Sharpton T.J."/>
            <person name="Stajich J.E."/>
            <person name="Park D.J."/>
            <person name="Whiston E."/>
            <person name="Hung C.-Y."/>
            <person name="McMahan C."/>
            <person name="White J."/>
            <person name="Sykes S."/>
            <person name="Heiman D."/>
            <person name="Young S."/>
            <person name="Zeng Q."/>
            <person name="Abouelleil A."/>
            <person name="Aftuck L."/>
            <person name="Bessette D."/>
            <person name="Brown A."/>
            <person name="FitzGerald M."/>
            <person name="Lui A."/>
            <person name="Macdonald J.P."/>
            <person name="Priest M."/>
            <person name="Orbach M.J."/>
            <person name="Galgiani J.N."/>
            <person name="Kirkland T.N."/>
            <person name="Cole G.T."/>
            <person name="Birren B.W."/>
            <person name="Henn M.R."/>
            <person name="Taylor J.W."/>
            <person name="Rounsley S.D."/>
        </authorList>
    </citation>
    <scope>NUCLEOTIDE SEQUENCE [LARGE SCALE GENOMIC DNA]</scope>
    <source>
        <strain evidence="11">RMSCC 3703</strain>
    </source>
</reference>
<dbReference type="OrthoDB" id="549017at2759"/>
<evidence type="ECO:0000256" key="5">
    <source>
        <dbReference type="ARBA" id="ARBA00022692"/>
    </source>
</evidence>
<evidence type="ECO:0000313" key="11">
    <source>
        <dbReference type="Proteomes" id="UP000054559"/>
    </source>
</evidence>
<keyword evidence="8 9" id="KW-0472">Membrane</keyword>
<dbReference type="GO" id="GO:0016255">
    <property type="term" value="P:attachment of GPI anchor to protein"/>
    <property type="evidence" value="ECO:0007669"/>
    <property type="project" value="InterPro"/>
</dbReference>
<evidence type="ECO:0000256" key="9">
    <source>
        <dbReference type="SAM" id="Phobius"/>
    </source>
</evidence>
<dbReference type="AlphaFoldDB" id="A0A0J8R468"/>
<evidence type="ECO:0000256" key="7">
    <source>
        <dbReference type="ARBA" id="ARBA00022989"/>
    </source>
</evidence>
<evidence type="ECO:0000256" key="1">
    <source>
        <dbReference type="ARBA" id="ARBA00004477"/>
    </source>
</evidence>
<evidence type="ECO:0000313" key="10">
    <source>
        <dbReference type="EMBL" id="KMU79899.1"/>
    </source>
</evidence>
<feature type="transmembrane region" description="Helical" evidence="9">
    <location>
        <begin position="182"/>
        <end position="202"/>
    </location>
</feature>
<keyword evidence="4" id="KW-0337">GPI-anchor biosynthesis</keyword>
<keyword evidence="10" id="KW-0132">Cell division</keyword>
<comment type="subcellular location">
    <subcellularLocation>
        <location evidence="1">Endoplasmic reticulum membrane</location>
        <topology evidence="1">Multi-pass membrane protein</topology>
    </subcellularLocation>
</comment>
<dbReference type="PANTHER" id="PTHR13121">
    <property type="entry name" value="GPI TRANSAMIDASE COMPONENT PIG-U"/>
    <property type="match status" value="1"/>
</dbReference>
<dbReference type="Proteomes" id="UP000054559">
    <property type="component" value="Unassembled WGS sequence"/>
</dbReference>
<dbReference type="GO" id="GO:0042765">
    <property type="term" value="C:GPI-anchor transamidase complex"/>
    <property type="evidence" value="ECO:0007669"/>
    <property type="project" value="InterPro"/>
</dbReference>
<name>A0A0J8R468_COCIT</name>